<evidence type="ECO:0000256" key="4">
    <source>
        <dbReference type="ARBA" id="ARBA00022989"/>
    </source>
</evidence>
<dbReference type="EMBL" id="BAABAT010000008">
    <property type="protein sequence ID" value="GAA4249945.1"/>
    <property type="molecule type" value="Genomic_DNA"/>
</dbReference>
<feature type="transmembrane region" description="Helical" evidence="6">
    <location>
        <begin position="36"/>
        <end position="56"/>
    </location>
</feature>
<keyword evidence="5 6" id="KW-0472">Membrane</keyword>
<dbReference type="Pfam" id="PF06271">
    <property type="entry name" value="RDD"/>
    <property type="match status" value="1"/>
</dbReference>
<name>A0ABP8D8L7_9ACTN</name>
<dbReference type="InterPro" id="IPR051791">
    <property type="entry name" value="Pra-immunoreactive"/>
</dbReference>
<keyword evidence="9" id="KW-1185">Reference proteome</keyword>
<evidence type="ECO:0000313" key="9">
    <source>
        <dbReference type="Proteomes" id="UP001500620"/>
    </source>
</evidence>
<dbReference type="InterPro" id="IPR010432">
    <property type="entry name" value="RDD"/>
</dbReference>
<keyword evidence="3 6" id="KW-0812">Transmembrane</keyword>
<evidence type="ECO:0000259" key="7">
    <source>
        <dbReference type="Pfam" id="PF06271"/>
    </source>
</evidence>
<dbReference type="RefSeq" id="WP_345128107.1">
    <property type="nucleotide sequence ID" value="NZ_BAABAT010000008.1"/>
</dbReference>
<gene>
    <name evidence="8" type="ORF">GCM10022255_036220</name>
</gene>
<feature type="domain" description="RDD" evidence="7">
    <location>
        <begin position="3"/>
        <end position="121"/>
    </location>
</feature>
<accession>A0ABP8D8L7</accession>
<dbReference type="Proteomes" id="UP001500620">
    <property type="component" value="Unassembled WGS sequence"/>
</dbReference>
<evidence type="ECO:0000256" key="3">
    <source>
        <dbReference type="ARBA" id="ARBA00022692"/>
    </source>
</evidence>
<evidence type="ECO:0000256" key="6">
    <source>
        <dbReference type="SAM" id="Phobius"/>
    </source>
</evidence>
<evidence type="ECO:0000256" key="5">
    <source>
        <dbReference type="ARBA" id="ARBA00023136"/>
    </source>
</evidence>
<sequence length="129" mass="14212">MNYASWIQRVGATIVDFIPFAVIAGIGGAVDSDMGAVFWIFYLIGLVYLIFNRWYLGGQGATIGKKALGLRLISEQSGQPIGMAMAFVRDICHFVDSIICYIGYLFPLWDAKRQTIADKIVKTVVIKAA</sequence>
<reference evidence="9" key="1">
    <citation type="journal article" date="2019" name="Int. J. Syst. Evol. Microbiol.">
        <title>The Global Catalogue of Microorganisms (GCM) 10K type strain sequencing project: providing services to taxonomists for standard genome sequencing and annotation.</title>
        <authorList>
            <consortium name="The Broad Institute Genomics Platform"/>
            <consortium name="The Broad Institute Genome Sequencing Center for Infectious Disease"/>
            <person name="Wu L."/>
            <person name="Ma J."/>
        </authorList>
    </citation>
    <scope>NUCLEOTIDE SEQUENCE [LARGE SCALE GENOMIC DNA]</scope>
    <source>
        <strain evidence="9">JCM 17441</strain>
    </source>
</reference>
<evidence type="ECO:0000313" key="8">
    <source>
        <dbReference type="EMBL" id="GAA4249945.1"/>
    </source>
</evidence>
<feature type="transmembrane region" description="Helical" evidence="6">
    <location>
        <begin position="12"/>
        <end position="30"/>
    </location>
</feature>
<proteinExistence type="predicted"/>
<organism evidence="8 9">
    <name type="scientific">Dactylosporangium darangshiense</name>
    <dbReference type="NCBI Taxonomy" id="579108"/>
    <lineage>
        <taxon>Bacteria</taxon>
        <taxon>Bacillati</taxon>
        <taxon>Actinomycetota</taxon>
        <taxon>Actinomycetes</taxon>
        <taxon>Micromonosporales</taxon>
        <taxon>Micromonosporaceae</taxon>
        <taxon>Dactylosporangium</taxon>
    </lineage>
</organism>
<keyword evidence="4 6" id="KW-1133">Transmembrane helix</keyword>
<comment type="caution">
    <text evidence="8">The sequence shown here is derived from an EMBL/GenBank/DDBJ whole genome shotgun (WGS) entry which is preliminary data.</text>
</comment>
<evidence type="ECO:0000256" key="1">
    <source>
        <dbReference type="ARBA" id="ARBA00004651"/>
    </source>
</evidence>
<evidence type="ECO:0000256" key="2">
    <source>
        <dbReference type="ARBA" id="ARBA00022475"/>
    </source>
</evidence>
<dbReference type="PANTHER" id="PTHR36115">
    <property type="entry name" value="PROLINE-RICH ANTIGEN HOMOLOG-RELATED"/>
    <property type="match status" value="1"/>
</dbReference>
<comment type="subcellular location">
    <subcellularLocation>
        <location evidence="1">Cell membrane</location>
        <topology evidence="1">Multi-pass membrane protein</topology>
    </subcellularLocation>
</comment>
<dbReference type="PANTHER" id="PTHR36115:SF6">
    <property type="entry name" value="PROLINE-RICH ANTIGEN HOMOLOG"/>
    <property type="match status" value="1"/>
</dbReference>
<protein>
    <recommendedName>
        <fullName evidence="7">RDD domain-containing protein</fullName>
    </recommendedName>
</protein>
<keyword evidence="2" id="KW-1003">Cell membrane</keyword>